<evidence type="ECO:0000313" key="2">
    <source>
        <dbReference type="Proteomes" id="UP001169760"/>
    </source>
</evidence>
<reference evidence="1" key="1">
    <citation type="submission" date="2023-07" db="EMBL/GenBank/DDBJ databases">
        <title>Genome content predicts the carbon catabolic preferences of heterotrophic bacteria.</title>
        <authorList>
            <person name="Gralka M."/>
        </authorList>
    </citation>
    <scope>NUCLEOTIDE SEQUENCE</scope>
    <source>
        <strain evidence="1">I3M17_2</strain>
    </source>
</reference>
<protein>
    <submittedName>
        <fullName evidence="1">Uncharacterized protein</fullName>
    </submittedName>
</protein>
<name>A0AAW7XAW3_9GAMM</name>
<dbReference type="RefSeq" id="WP_303494378.1">
    <property type="nucleotide sequence ID" value="NZ_JAUOPB010000149.1"/>
</dbReference>
<accession>A0AAW7XAW3</accession>
<feature type="non-terminal residue" evidence="1">
    <location>
        <position position="1"/>
    </location>
</feature>
<feature type="non-terminal residue" evidence="1">
    <location>
        <position position="98"/>
    </location>
</feature>
<dbReference type="Proteomes" id="UP001169760">
    <property type="component" value="Unassembled WGS sequence"/>
</dbReference>
<dbReference type="AlphaFoldDB" id="A0AAW7XAW3"/>
<proteinExistence type="predicted"/>
<comment type="caution">
    <text evidence="1">The sequence shown here is derived from an EMBL/GenBank/DDBJ whole genome shotgun (WGS) entry which is preliminary data.</text>
</comment>
<sequence>TKVSADFVYLPFSTIPNTDVKVTKDDVAAYIKNHENEFQTEAARNLKFVKFSFQASTEDEEEIKLELASLVDGEEGFKKAEDAYLFVDEIGTDLPVVD</sequence>
<organism evidence="1 2">
    <name type="scientific">Saccharophagus degradans</name>
    <dbReference type="NCBI Taxonomy" id="86304"/>
    <lineage>
        <taxon>Bacteria</taxon>
        <taxon>Pseudomonadati</taxon>
        <taxon>Pseudomonadota</taxon>
        <taxon>Gammaproteobacteria</taxon>
        <taxon>Cellvibrionales</taxon>
        <taxon>Cellvibrionaceae</taxon>
        <taxon>Saccharophagus</taxon>
    </lineage>
</organism>
<dbReference type="EMBL" id="JAUOPB010000149">
    <property type="protein sequence ID" value="MDO6425025.1"/>
    <property type="molecule type" value="Genomic_DNA"/>
</dbReference>
<evidence type="ECO:0000313" key="1">
    <source>
        <dbReference type="EMBL" id="MDO6425025.1"/>
    </source>
</evidence>
<gene>
    <name evidence="1" type="ORF">Q4521_21255</name>
</gene>